<sequence length="400" mass="43511">MSGTDGGSAQDSTTSPQRLPLLDERAGAAISTEKSDWMDAFRDTLLIQCDTAEAREASSLVADRRGAGLVLTGSDAPVAARALRKHGFEKPLLCDAARYKGNGRYPASEPFDNQWILSQRKLDLPVLTDSGYVGEGDVTGLRSILARSRELGEAVIACLPLHRSWLGERAWLTLLEEEIRTSGVAVALVLEHPGDPLGVQKVLRGLLTLLASGSPVLLLRSDVSAVGALCFGALAAAAGTTSGLRHLYPVSNENGRFRPAQVSVLIEHCLSYVGADKVATAVQLTPDQVERWECDCHTCNGRMMDHFATILDRGEKQAAAYSHSLEILINVHERLRFSSLTPNQRRNSWIEQCSVAGFYHLDIGRSVNGNWTIPRFLESWRAVGAEFLEPEGAMQELPRG</sequence>
<accession>A0ABT4UUC4</accession>
<dbReference type="EMBL" id="JAQGLA010000007">
    <property type="protein sequence ID" value="MDA3625158.1"/>
    <property type="molecule type" value="Genomic_DNA"/>
</dbReference>
<dbReference type="RefSeq" id="WP_270947738.1">
    <property type="nucleotide sequence ID" value="NZ_JAQGLA010000007.1"/>
</dbReference>
<keyword evidence="3" id="KW-1185">Reference proteome</keyword>
<name>A0ABT4UUC4_9PSEU</name>
<evidence type="ECO:0000313" key="2">
    <source>
        <dbReference type="EMBL" id="MDA3625158.1"/>
    </source>
</evidence>
<organism evidence="2 3">
    <name type="scientific">Saccharopolyspora oryzae</name>
    <dbReference type="NCBI Taxonomy" id="2997343"/>
    <lineage>
        <taxon>Bacteria</taxon>
        <taxon>Bacillati</taxon>
        <taxon>Actinomycetota</taxon>
        <taxon>Actinomycetes</taxon>
        <taxon>Pseudonocardiales</taxon>
        <taxon>Pseudonocardiaceae</taxon>
        <taxon>Saccharopolyspora</taxon>
    </lineage>
</organism>
<evidence type="ECO:0000256" key="1">
    <source>
        <dbReference type="SAM" id="MobiDB-lite"/>
    </source>
</evidence>
<comment type="caution">
    <text evidence="2">The sequence shown here is derived from an EMBL/GenBank/DDBJ whole genome shotgun (WGS) entry which is preliminary data.</text>
</comment>
<dbReference type="Proteomes" id="UP001210380">
    <property type="component" value="Unassembled WGS sequence"/>
</dbReference>
<proteinExistence type="predicted"/>
<protein>
    <submittedName>
        <fullName evidence="2">Uncharacterized protein</fullName>
    </submittedName>
</protein>
<feature type="region of interest" description="Disordered" evidence="1">
    <location>
        <begin position="1"/>
        <end position="23"/>
    </location>
</feature>
<evidence type="ECO:0000313" key="3">
    <source>
        <dbReference type="Proteomes" id="UP001210380"/>
    </source>
</evidence>
<gene>
    <name evidence="2" type="ORF">OU415_06910</name>
</gene>
<feature type="compositionally biased region" description="Polar residues" evidence="1">
    <location>
        <begin position="7"/>
        <end position="17"/>
    </location>
</feature>
<reference evidence="2 3" key="1">
    <citation type="submission" date="2022-11" db="EMBL/GenBank/DDBJ databases">
        <title>Draft genome sequence of Saccharopolyspora sp. WRP15-2 isolated from rhizosphere soils of wild rice in Thailand.</title>
        <authorList>
            <person name="Duangmal K."/>
            <person name="Kammanee S."/>
            <person name="Muangham S."/>
        </authorList>
    </citation>
    <scope>NUCLEOTIDE SEQUENCE [LARGE SCALE GENOMIC DNA]</scope>
    <source>
        <strain evidence="2 3">WRP15-2</strain>
    </source>
</reference>